<gene>
    <name evidence="4" type="primary">ycf1</name>
    <name evidence="2" type="synonym">TIC214</name>
</gene>
<dbReference type="GO" id="GO:0015031">
    <property type="term" value="P:protein transport"/>
    <property type="evidence" value="ECO:0007669"/>
    <property type="project" value="UniProtKB-KW"/>
</dbReference>
<feature type="region of interest" description="Disordered" evidence="3">
    <location>
        <begin position="1230"/>
        <end position="1253"/>
    </location>
</feature>
<keyword evidence="1 2" id="KW-0813">Transport</keyword>
<evidence type="ECO:0000313" key="4">
    <source>
        <dbReference type="EMBL" id="UDH59869.1"/>
    </source>
</evidence>
<dbReference type="EMBL" id="OK216144">
    <property type="protein sequence ID" value="UDH59890.1"/>
    <property type="molecule type" value="Genomic_DNA"/>
</dbReference>
<comment type="function">
    <text evidence="2">Involved in protein precursor import into chloroplasts. May be part of an intermediate translocation complex acting as a protein-conducting channel at the inner envelope.</text>
</comment>
<feature type="transmembrane region" description="Helical" evidence="2">
    <location>
        <begin position="90"/>
        <end position="106"/>
    </location>
</feature>
<feature type="transmembrane region" description="Helical" evidence="2">
    <location>
        <begin position="59"/>
        <end position="78"/>
    </location>
</feature>
<keyword evidence="2" id="KW-1001">Plastid inner membrane</keyword>
<feature type="region of interest" description="Disordered" evidence="3">
    <location>
        <begin position="793"/>
        <end position="817"/>
    </location>
</feature>
<dbReference type="InterPro" id="IPR008896">
    <property type="entry name" value="TIC214"/>
</dbReference>
<organism evidence="4">
    <name type="scientific">Artabotrys pilosus</name>
    <dbReference type="NCBI Taxonomy" id="2651896"/>
    <lineage>
        <taxon>Eukaryota</taxon>
        <taxon>Viridiplantae</taxon>
        <taxon>Streptophyta</taxon>
        <taxon>Embryophyta</taxon>
        <taxon>Tracheophyta</taxon>
        <taxon>Spermatophyta</taxon>
        <taxon>Magnoliopsida</taxon>
        <taxon>Magnoliidae</taxon>
        <taxon>Magnoliales</taxon>
        <taxon>Annonaceae</taxon>
        <taxon>Annonoideae</taxon>
        <taxon>Xylopieae</taxon>
        <taxon>Artabotrys</taxon>
    </lineage>
</organism>
<comment type="similarity">
    <text evidence="2">Belongs to the TIC214 family.</text>
</comment>
<proteinExistence type="inferred from homology"/>
<keyword evidence="2" id="KW-0812">Transmembrane</keyword>
<feature type="compositionally biased region" description="Polar residues" evidence="3">
    <location>
        <begin position="1477"/>
        <end position="1489"/>
    </location>
</feature>
<evidence type="ECO:0000256" key="2">
    <source>
        <dbReference type="RuleBase" id="RU364085"/>
    </source>
</evidence>
<name>A0A8K1YPD1_9MAGN</name>
<feature type="compositionally biased region" description="Basic and acidic residues" evidence="3">
    <location>
        <begin position="1490"/>
        <end position="1503"/>
    </location>
</feature>
<comment type="subcellular location">
    <subcellularLocation>
        <location evidence="2">Plastid</location>
        <location evidence="2">Chloroplast inner membrane</location>
    </subcellularLocation>
</comment>
<feature type="compositionally biased region" description="Basic and acidic residues" evidence="3">
    <location>
        <begin position="799"/>
        <end position="813"/>
    </location>
</feature>
<feature type="region of interest" description="Disordered" evidence="3">
    <location>
        <begin position="1465"/>
        <end position="1509"/>
    </location>
</feature>
<feature type="transmembrane region" description="Helical" evidence="2">
    <location>
        <begin position="166"/>
        <end position="194"/>
    </location>
</feature>
<dbReference type="GeneID" id="72645081"/>
<dbReference type="RefSeq" id="YP_010381271.1">
    <property type="nucleotide sequence ID" value="NC_063521.1"/>
</dbReference>
<dbReference type="PANTHER" id="PTHR33163">
    <property type="entry name" value="PROTEIN TIC 214-RELATED"/>
    <property type="match status" value="1"/>
</dbReference>
<keyword evidence="2 4" id="KW-0934">Plastid</keyword>
<reference evidence="4" key="1">
    <citation type="submission" date="2021-09" db="EMBL/GenBank/DDBJ databases">
        <authorList>
            <person name="Liang Z."/>
            <person name="Xue B."/>
            <person name="Lei J."/>
        </authorList>
    </citation>
    <scope>NUCLEOTIDE SEQUENCE</scope>
</reference>
<feature type="transmembrane region" description="Helical" evidence="2">
    <location>
        <begin position="127"/>
        <end position="146"/>
    </location>
</feature>
<dbReference type="EMBL" id="OK216144">
    <property type="protein sequence ID" value="UDH59869.1"/>
    <property type="molecule type" value="Genomic_DNA"/>
</dbReference>
<keyword evidence="2" id="KW-0472">Membrane</keyword>
<keyword evidence="2" id="KW-0653">Protein transport</keyword>
<feature type="transmembrane region" description="Helical" evidence="2">
    <location>
        <begin position="26"/>
        <end position="47"/>
    </location>
</feature>
<dbReference type="Pfam" id="PF05758">
    <property type="entry name" value="Ycf1"/>
    <property type="match status" value="3"/>
</dbReference>
<sequence length="1750" mass="208664">MILKSFLLGNPVSLCMKIINSVVVVGLYYGFLTTFSIGPSYLFLLRARVMEEEEGTEKLVAATTGFIMGQLMMFMSIYYAPLHLALDRPHTITVLVLPYLLFHFFWDKEIQFFEYTNRNRNSIRNFSIRRVFLNNLIFQLFNQFLLPSSTLARLVNVSMFRCNNKMLFVTSSFVGWLIGHIFFMKWVGLVLFWIRKMNSIRSNKYIRFCKYYASELFIDSKDQLFVIILLITNIYYLGRIPSPALTRRVTRRVPESSEIKEWEQGKKVGKNYLLWFEEHIVNVLFDYKQWNRPLRYIKNDNFEKPVIDEMSQYFFRIRPGYGKQIISLTYPPSLSTFWKMMQRKFKYFRPSKRKRPWDLYSDLVSINRKKKDNMCLELIDRTRALDKGALVLDVLEKRTRLCDDENKQKYLPKVYDPFLSGPYRQKKEKRQTPGVHTEKTWLNRIFGILIVDFPELFEPKNKELAIKVIGRNIVLPEIVDQRRQTILEESREIGKKTISTKVPRWSHYLATDFQEMETEIADEPTEDYPVLLRMYKRLLVYSEDDQNTDTNPSIGIDGELEQQDNEIALLEYTKETDVWRGLIRGSTSAQRRKTAILSLYQANIQSPLFLDRKDRMFFLSFDISKKMKNIFSNWAGKGPKLEVSTSDSEREKYEEEELRETRSFSIKEKEIEEIERIVEDRQAMFEEMLQFGFWDVVLAVQGSRSLALLAQSIFRKYILLPSMVIAKNLVRMLFLQTPEWSADWRDWKKEVHIKCTYSGVQISDTEFPSNWLMDGIQIKVLFPFYPKPWRRSKLRSRHRDPMKEKKRNADWENKRKRKPKQSFYLTIWGGAVERPFGRPQKIPSFFKPIWKELQKRIRKEKKKHFSVLIRALIQRFPFLRTILGILEDKTRWIQNQKITPFIKKKINEFAKKNPNFRKSNREIKRRVSQLQMPQKQNSIRILPARRNRGGVGVSKRKVPRYNNRYNNRMAFRSNPPATATNLTHSQIQMRKMYIKRRRIGGEIKKLQEELLDLLLTPDGNISETGLDAEKLEIWLSTWEILSGIGARLKHKLRLIIKYLFIERIYMDIFLCTINISRIHAQLFFESKRKMINKYIENIEKRIDETNQKNAIDFISTLKESHSNISNEKSQTSWDLSSLSQAYVFYNLSQTQVINKYHLRSVLQDRGAHLFFKDRIKDYLRTLGILGAKSSPKRLPNSGMNEWKNWLRGHYQYNFSQTRWSRLVPQKWRNKVSKRRTSQNKESKKDSYEKDQPIHCEKQKNYVMNSLPIQKLKKNYRYDLLSHKYIHYEDKKDSYSYISISDYLGEDSDYLGEESIINTDKNMGRKYLEWRIIHNFIRNNIGIKTPTNRDTGTNINKNTKTGTNNYQIIDKKDLFSLTIHQERNPSNQKNFFDWMGMNEEMLYRSISNLEMETWFFSELVLPYGAYKHKPWIIPIKLLVLNYESISENQKEYLRELEKARREVLSNQLSNQKGKEQPGQKNLGSDPQNQQKDLEKDYAESDINKKGRKQRRFKKNISQAQLNLFLRKQLLSQLDLNPFLNRPVMTSIRVYCFLLKKIKNPKDIAIYSIRIGDIRADIMEELRRSMDPSLNVPELIKGGIMIIDPIRLFIKLDGQSIMYQTIGISLVHKNKHQTNQRCREKKYDLLVLDNLPSTRRRREYRIRVCFNSGAWEFLDSDPVLVDDYNIRNCVHFLDEDKHIDTDRNKLIQFKLFLWPNYRLEDLACMNRYWFDINNGSRFSMSRIHMYPRFRIS</sequence>
<feature type="compositionally biased region" description="Basic and acidic residues" evidence="3">
    <location>
        <begin position="1238"/>
        <end position="1253"/>
    </location>
</feature>
<dbReference type="PANTHER" id="PTHR33163:SF40">
    <property type="entry name" value="PROTEIN TIC 214"/>
    <property type="match status" value="1"/>
</dbReference>
<evidence type="ECO:0000256" key="3">
    <source>
        <dbReference type="SAM" id="MobiDB-lite"/>
    </source>
</evidence>
<feature type="transmembrane region" description="Helical" evidence="2">
    <location>
        <begin position="224"/>
        <end position="242"/>
    </location>
</feature>
<dbReference type="GO" id="GO:0009706">
    <property type="term" value="C:chloroplast inner membrane"/>
    <property type="evidence" value="ECO:0007669"/>
    <property type="project" value="UniProtKB-SubCell"/>
</dbReference>
<evidence type="ECO:0000256" key="1">
    <source>
        <dbReference type="ARBA" id="ARBA00022448"/>
    </source>
</evidence>
<geneLocation type="chloroplast" evidence="4"/>
<protein>
    <recommendedName>
        <fullName evidence="2">Protein TIC 214</fullName>
    </recommendedName>
    <alternativeName>
        <fullName evidence="2">Translocon at the inner envelope membrane of chloroplasts 214</fullName>
    </alternativeName>
</protein>
<accession>A0A8K1YPD1</accession>
<keyword evidence="2" id="KW-1133">Transmembrane helix</keyword>
<dbReference type="GeneID" id="72645104"/>
<comment type="subunit">
    <text evidence="2">Part of the Tic complex.</text>
</comment>
<dbReference type="RefSeq" id="YP_010381292.1">
    <property type="nucleotide sequence ID" value="NC_063521.1"/>
</dbReference>
<keyword evidence="2 4" id="KW-0150">Chloroplast</keyword>